<keyword evidence="5" id="KW-0236">DNA replication inhibitor</keyword>
<evidence type="ECO:0000256" key="5">
    <source>
        <dbReference type="ARBA" id="ARBA00022880"/>
    </source>
</evidence>
<dbReference type="PANTHER" id="PTHR22940:SF4">
    <property type="entry name" value="PROTEIN TIMELESS HOMOLOG"/>
    <property type="match status" value="1"/>
</dbReference>
<dbReference type="GO" id="GO:0003677">
    <property type="term" value="F:DNA binding"/>
    <property type="evidence" value="ECO:0007669"/>
    <property type="project" value="TreeGrafter"/>
</dbReference>
<feature type="region of interest" description="Disordered" evidence="10">
    <location>
        <begin position="385"/>
        <end position="405"/>
    </location>
</feature>
<keyword evidence="13" id="KW-1185">Reference proteome</keyword>
<keyword evidence="6" id="KW-0234">DNA repair</keyword>
<reference evidence="12 13" key="1">
    <citation type="journal article" date="2023" name="Elife">
        <title>Identification of key yeast species and microbe-microbe interactions impacting larval growth of Drosophila in the wild.</title>
        <authorList>
            <person name="Mure A."/>
            <person name="Sugiura Y."/>
            <person name="Maeda R."/>
            <person name="Honda K."/>
            <person name="Sakurai N."/>
            <person name="Takahashi Y."/>
            <person name="Watada M."/>
            <person name="Katoh T."/>
            <person name="Gotoh A."/>
            <person name="Gotoh Y."/>
            <person name="Taniguchi I."/>
            <person name="Nakamura K."/>
            <person name="Hayashi T."/>
            <person name="Katayama T."/>
            <person name="Uemura T."/>
            <person name="Hattori Y."/>
        </authorList>
    </citation>
    <scope>NUCLEOTIDE SEQUENCE [LARGE SCALE GENOMIC DNA]</scope>
    <source>
        <strain evidence="12 13">KH-74</strain>
    </source>
</reference>
<evidence type="ECO:0000256" key="3">
    <source>
        <dbReference type="ARBA" id="ARBA00021529"/>
    </source>
</evidence>
<evidence type="ECO:0000256" key="8">
    <source>
        <dbReference type="ARBA" id="ARBA00023254"/>
    </source>
</evidence>
<evidence type="ECO:0000256" key="1">
    <source>
        <dbReference type="ARBA" id="ARBA00004123"/>
    </source>
</evidence>
<feature type="region of interest" description="Disordered" evidence="10">
    <location>
        <begin position="1132"/>
        <end position="1221"/>
    </location>
</feature>
<evidence type="ECO:0000256" key="7">
    <source>
        <dbReference type="ARBA" id="ARBA00023242"/>
    </source>
</evidence>
<keyword evidence="4" id="KW-0227">DNA damage</keyword>
<evidence type="ECO:0000256" key="10">
    <source>
        <dbReference type="SAM" id="MobiDB-lite"/>
    </source>
</evidence>
<comment type="caution">
    <text evidence="12">The sequence shown here is derived from an EMBL/GenBank/DDBJ whole genome shotgun (WGS) entry which is preliminary data.</text>
</comment>
<evidence type="ECO:0000256" key="9">
    <source>
        <dbReference type="ARBA" id="ARBA00023306"/>
    </source>
</evidence>
<dbReference type="GO" id="GO:0006281">
    <property type="term" value="P:DNA repair"/>
    <property type="evidence" value="ECO:0007669"/>
    <property type="project" value="UniProtKB-KW"/>
</dbReference>
<dbReference type="Proteomes" id="UP001377567">
    <property type="component" value="Unassembled WGS sequence"/>
</dbReference>
<dbReference type="GO" id="GO:0043111">
    <property type="term" value="P:replication fork arrest"/>
    <property type="evidence" value="ECO:0007669"/>
    <property type="project" value="TreeGrafter"/>
</dbReference>
<comment type="similarity">
    <text evidence="2">Belongs to the timeless family.</text>
</comment>
<feature type="region of interest" description="Disordered" evidence="10">
    <location>
        <begin position="975"/>
        <end position="1010"/>
    </location>
</feature>
<feature type="region of interest" description="Disordered" evidence="10">
    <location>
        <begin position="922"/>
        <end position="958"/>
    </location>
</feature>
<evidence type="ECO:0000256" key="2">
    <source>
        <dbReference type="ARBA" id="ARBA00008174"/>
    </source>
</evidence>
<evidence type="ECO:0000256" key="6">
    <source>
        <dbReference type="ARBA" id="ARBA00023204"/>
    </source>
</evidence>
<proteinExistence type="inferred from homology"/>
<keyword evidence="7" id="KW-0539">Nucleus</keyword>
<name>A0AAV5RZ05_MAUHU</name>
<gene>
    <name evidence="12" type="ORF">DAKH74_029920</name>
</gene>
<dbReference type="InterPro" id="IPR044998">
    <property type="entry name" value="Timeless"/>
</dbReference>
<dbReference type="GO" id="GO:0051321">
    <property type="term" value="P:meiotic cell cycle"/>
    <property type="evidence" value="ECO:0007669"/>
    <property type="project" value="UniProtKB-KW"/>
</dbReference>
<dbReference type="AlphaFoldDB" id="A0AAV5RZ05"/>
<evidence type="ECO:0000256" key="4">
    <source>
        <dbReference type="ARBA" id="ARBA00022763"/>
    </source>
</evidence>
<dbReference type="Pfam" id="PF04821">
    <property type="entry name" value="TIMELESS"/>
    <property type="match status" value="1"/>
</dbReference>
<protein>
    <recommendedName>
        <fullName evidence="3">Topoisomerase 1-associated factor 1</fullName>
    </recommendedName>
</protein>
<dbReference type="EMBL" id="BTGD01000008">
    <property type="protein sequence ID" value="GMM56376.1"/>
    <property type="molecule type" value="Genomic_DNA"/>
</dbReference>
<evidence type="ECO:0000259" key="11">
    <source>
        <dbReference type="Pfam" id="PF04821"/>
    </source>
</evidence>
<comment type="subcellular location">
    <subcellularLocation>
        <location evidence="1">Nucleus</location>
    </subcellularLocation>
</comment>
<accession>A0AAV5RZ05</accession>
<dbReference type="GO" id="GO:0000076">
    <property type="term" value="P:DNA replication checkpoint signaling"/>
    <property type="evidence" value="ECO:0007669"/>
    <property type="project" value="TreeGrafter"/>
</dbReference>
<dbReference type="InterPro" id="IPR006906">
    <property type="entry name" value="Timeless_N"/>
</dbReference>
<evidence type="ECO:0000313" key="13">
    <source>
        <dbReference type="Proteomes" id="UP001377567"/>
    </source>
</evidence>
<feature type="domain" description="Timeless N-terminal" evidence="11">
    <location>
        <begin position="39"/>
        <end position="354"/>
    </location>
</feature>
<feature type="compositionally biased region" description="Polar residues" evidence="10">
    <location>
        <begin position="1155"/>
        <end position="1164"/>
    </location>
</feature>
<keyword evidence="9" id="KW-0131">Cell cycle</keyword>
<dbReference type="PANTHER" id="PTHR22940">
    <property type="entry name" value="TIMEOUT/TIMELESS-2"/>
    <property type="match status" value="1"/>
</dbReference>
<organism evidence="12 13">
    <name type="scientific">Maudiozyma humilis</name>
    <name type="common">Sour dough yeast</name>
    <name type="synonym">Kazachstania humilis</name>
    <dbReference type="NCBI Taxonomy" id="51915"/>
    <lineage>
        <taxon>Eukaryota</taxon>
        <taxon>Fungi</taxon>
        <taxon>Dikarya</taxon>
        <taxon>Ascomycota</taxon>
        <taxon>Saccharomycotina</taxon>
        <taxon>Saccharomycetes</taxon>
        <taxon>Saccharomycetales</taxon>
        <taxon>Saccharomycetaceae</taxon>
        <taxon>Maudiozyma</taxon>
    </lineage>
</organism>
<sequence>MTSSVLEEASASVILKARIALLSTAIGGPDYTTNDTDPVYKLGDEALPCLKDLKRWFKLVDDDQRRLDVAMAAGEYKILTDDLVPILIEWENRSVAERDLKSEQMIGKSYYDKVALQAMQLMVLMTWPLILTEQSTQSQVDNYAEVKKYQLIYKKSILATQDGKVLRAIARIVINVMRINRQDRTGRDNMIMKLALNLLRNIIAIEPGELTISNKQRTTKGINSIDTLPPGVTRDDISLNTIITSFQKNKIFKLLLTLSSSMTEEFDQDFLNMPLMEIMVYLTKDVNTEQLLRSQFRPSSQSETASGVDQLKGVYSCTPNMELKDLLQRENQMKKNLIQNTSSRHSRFGAMLSIQTPEGGRLTVSGGQSLLNDASAMDRIDARKKWNKRQPQIKSDPLEEGLPSGFLNSQSENNPLLDSTAKTFVKFLNNFVDSSFNILLHSINNHFTTEQDKLITIEQIEFLLFVAWFIRYQTGRCRFDKTADILPISETVNETSYILTCQLLRTAYGNKNWPVVHAAMIAFYELLILVDQFIPADNDQFDVEYILSRLFSDDRLQLLTSLPKTAIRHSQPYMEACINVTHECLRVIEHNTGNNLVVENRKKGKLLKNGVTEDDVKNLMESENIDRDTAIEALTPQVRRIEVNFNRVRNGYMNEQTMDFYLNYLQRFRELNDKSIKRAMRFLGRALYDENQETNLFRLDILMLLHDMLGPSGLQKNAKIYRDIDDFSKYLLYRLKKRLKASPAWFVGLLFPSLHDSQVGYFQRFGEIKTSSNKILRGVEPSTFKPIEEEQMLPPSVVRDMKIGIVVSTLIDDGHNDILEVLRKNMELCISFNEARKAAETSGQPIEGELAIPPFVLPQEIKHHLWLNSDLRALLVLINYTIPEISLDSCKFNRDASFAELEIDFDSLKKYMGIPFETPNGAPSSTYLIRPTNRQTSSGEQDGWNGHEDYDYDDPSIVRDDDEYFKSLEDSMEKRLRGKKLSKGRASTKKKPKKSQRVRRSRVRGGLPTFDIDEDGNEVAQTTHYSAVASKEYISDSDDEDEVLNPIFFENETFLRYLLDQNNGQLPLEKFSLYGKFKDERIANKGKIINDYTELFNGPVPSLEALNASSAGTKGPNQLLHDLSSKKMNETFDNDEHDAVNSRVDTTPAGDNAKGEQSTQNTNENTDEPESEELSDNDYGSELSSGKRHLEDDDDEEGDVSTNTMNRKRQRAVLDDEEEEE</sequence>
<feature type="compositionally biased region" description="Basic residues" evidence="10">
    <location>
        <begin position="976"/>
        <end position="1003"/>
    </location>
</feature>
<evidence type="ECO:0000313" key="12">
    <source>
        <dbReference type="EMBL" id="GMM56376.1"/>
    </source>
</evidence>
<feature type="compositionally biased region" description="Polar residues" evidence="10">
    <location>
        <begin position="922"/>
        <end position="940"/>
    </location>
</feature>
<dbReference type="GO" id="GO:0031298">
    <property type="term" value="C:replication fork protection complex"/>
    <property type="evidence" value="ECO:0007669"/>
    <property type="project" value="TreeGrafter"/>
</dbReference>
<keyword evidence="8" id="KW-0469">Meiosis</keyword>
<feature type="compositionally biased region" description="Acidic residues" evidence="10">
    <location>
        <begin position="1165"/>
        <end position="1176"/>
    </location>
</feature>